<comment type="caution">
    <text evidence="1">The sequence shown here is derived from an EMBL/GenBank/DDBJ whole genome shotgun (WGS) entry which is preliminary data.</text>
</comment>
<accession>A0A364P3P2</accession>
<dbReference type="RefSeq" id="WP_112142008.1">
    <property type="nucleotide sequence ID" value="NZ_PGTO01000001.1"/>
</dbReference>
<keyword evidence="2" id="KW-1185">Reference proteome</keyword>
<dbReference type="InterPro" id="IPR014998">
    <property type="entry name" value="DUF1848"/>
</dbReference>
<dbReference type="GO" id="GO:0016829">
    <property type="term" value="F:lyase activity"/>
    <property type="evidence" value="ECO:0007669"/>
    <property type="project" value="UniProtKB-KW"/>
</dbReference>
<evidence type="ECO:0000313" key="2">
    <source>
        <dbReference type="Proteomes" id="UP000251075"/>
    </source>
</evidence>
<keyword evidence="1" id="KW-0456">Lyase</keyword>
<protein>
    <submittedName>
        <fullName evidence="1">DNA repair photolyase</fullName>
    </submittedName>
</protein>
<evidence type="ECO:0000313" key="1">
    <source>
        <dbReference type="EMBL" id="RAU23777.1"/>
    </source>
</evidence>
<gene>
    <name evidence="1" type="ORF">CU669_01415</name>
</gene>
<dbReference type="Pfam" id="PF08902">
    <property type="entry name" value="DUF1848"/>
    <property type="match status" value="1"/>
</dbReference>
<dbReference type="Proteomes" id="UP000251075">
    <property type="component" value="Unassembled WGS sequence"/>
</dbReference>
<proteinExistence type="predicted"/>
<dbReference type="OrthoDB" id="9771212at2"/>
<organism evidence="1 2">
    <name type="scientific">Paramagnetospirillum kuznetsovii</name>
    <dbReference type="NCBI Taxonomy" id="2053833"/>
    <lineage>
        <taxon>Bacteria</taxon>
        <taxon>Pseudomonadati</taxon>
        <taxon>Pseudomonadota</taxon>
        <taxon>Alphaproteobacteria</taxon>
        <taxon>Rhodospirillales</taxon>
        <taxon>Magnetospirillaceae</taxon>
        <taxon>Paramagnetospirillum</taxon>
    </lineage>
</organism>
<name>A0A364P3P2_9PROT</name>
<dbReference type="AlphaFoldDB" id="A0A364P3P2"/>
<reference evidence="1 2" key="1">
    <citation type="submission" date="2017-11" db="EMBL/GenBank/DDBJ databases">
        <title>Draft genome sequence of magnetotactic bacterium Magnetospirillum kuznetsovii LBB-42.</title>
        <authorList>
            <person name="Grouzdev D.S."/>
            <person name="Rysina M.S."/>
            <person name="Baslerov R.V."/>
            <person name="Koziaeva V."/>
        </authorList>
    </citation>
    <scope>NUCLEOTIDE SEQUENCE [LARGE SCALE GENOMIC DNA]</scope>
    <source>
        <strain evidence="1 2">LBB-42</strain>
    </source>
</reference>
<dbReference type="EMBL" id="PGTO01000001">
    <property type="protein sequence ID" value="RAU23777.1"/>
    <property type="molecule type" value="Genomic_DNA"/>
</dbReference>
<sequence>MIVSASYRTDIPAFYGRWFMNRYREGWAKAVNPYGGRVSTIPLRVGVDGFVFWTRNVASFLDGLAEIRRGGTPFVVQYTVTGYPRVLEPSVVEAERSLAMIRHLAKIFGPRAVVWRYDPILATSLTPASWHRDTFARLAERLEGAVDEVSVSFANIYRKTGRNLAAAARAHGFTWSDPDPEERRSLIHGLSELAAQHGITLTVCAQTDSLAGAALPSRCVDARRLEDVAAAWGLPRPVVAKEKGNRPGCLCHESRDIGDYDTCPHGCVYCYAVSTRGRAKRRYAAHDPDSEFLFAPTGPAEEAGPQTQMFMKS</sequence>